<dbReference type="CDD" id="cd00085">
    <property type="entry name" value="HNHc"/>
    <property type="match status" value="1"/>
</dbReference>
<protein>
    <recommendedName>
        <fullName evidence="2">HNH nuclease domain-containing protein</fullName>
    </recommendedName>
</protein>
<dbReference type="GeneID" id="300552454"/>
<dbReference type="SMART" id="SM00507">
    <property type="entry name" value="HNHc"/>
    <property type="match status" value="1"/>
</dbReference>
<dbReference type="RefSeq" id="WP_035113318.1">
    <property type="nucleotide sequence ID" value="NZ_CP047046.1"/>
</dbReference>
<gene>
    <name evidence="3" type="ORF">MA47_02685</name>
</gene>
<accession>A0A0A2DQG0</accession>
<feature type="compositionally biased region" description="Acidic residues" evidence="1">
    <location>
        <begin position="164"/>
        <end position="176"/>
    </location>
</feature>
<feature type="domain" description="HNH nuclease" evidence="2">
    <location>
        <begin position="291"/>
        <end position="348"/>
    </location>
</feature>
<dbReference type="EMBL" id="JRVJ01000003">
    <property type="protein sequence ID" value="KGM19111.1"/>
    <property type="molecule type" value="Genomic_DNA"/>
</dbReference>
<feature type="region of interest" description="Disordered" evidence="1">
    <location>
        <begin position="159"/>
        <end position="182"/>
    </location>
</feature>
<dbReference type="Gene3D" id="1.10.30.50">
    <property type="match status" value="1"/>
</dbReference>
<proteinExistence type="predicted"/>
<evidence type="ECO:0000313" key="3">
    <source>
        <dbReference type="EMBL" id="KGM19111.1"/>
    </source>
</evidence>
<name>A0A0A2DQG0_9CORY</name>
<comment type="caution">
    <text evidence="3">The sequence shown here is derived from an EMBL/GenBank/DDBJ whole genome shotgun (WGS) entry which is preliminary data.</text>
</comment>
<evidence type="ECO:0000259" key="2">
    <source>
        <dbReference type="SMART" id="SM00507"/>
    </source>
</evidence>
<keyword evidence="4" id="KW-1185">Reference proteome</keyword>
<sequence>MFAQSRPPREPNHNNPQPSWRVCDPSDIYSCEIREINKAHVRLALAFAPDMDDCISDVSTRLGARLGMPEYRALTLVEIGRLFDRFPSLVELGNTGAYSLEIWRNIADSLECVDDDVVAAMEPEVYQALLPTQPNQAMWSPTTLRRRMKHIVNKHDHLACPKDLDEDPQPPEDDDSLLSSTRLNIDDRDDQTTDFFLTLPKLEAQELTAALDNVRKKENCSRAEALLKIVRGQTTAEIHLNLYRRVDLPDSQIWAAGTWLNPLATKKWMKRITHLQAPGFTANNGYAPSPIVRASVEGRDGTCRFPGCDVPAHKCQLDHVQRYNHDNPADGGPTSTSNLHCLCAKHHNAKTAGSWDVTINQDGVEVWTSHGDGHQVITAPNGPLGRETFRQRAVRRTLTLAEFNRRKSQRIWGPLPEDPPY</sequence>
<dbReference type="Proteomes" id="UP000030145">
    <property type="component" value="Unassembled WGS sequence"/>
</dbReference>
<dbReference type="AlphaFoldDB" id="A0A0A2DQG0"/>
<evidence type="ECO:0000313" key="4">
    <source>
        <dbReference type="Proteomes" id="UP000030145"/>
    </source>
</evidence>
<dbReference type="InterPro" id="IPR003615">
    <property type="entry name" value="HNH_nuc"/>
</dbReference>
<organism evidence="3 4">
    <name type="scientific">Corynebacterium auriscanis</name>
    <dbReference type="NCBI Taxonomy" id="99807"/>
    <lineage>
        <taxon>Bacteria</taxon>
        <taxon>Bacillati</taxon>
        <taxon>Actinomycetota</taxon>
        <taxon>Actinomycetes</taxon>
        <taxon>Mycobacteriales</taxon>
        <taxon>Corynebacteriaceae</taxon>
        <taxon>Corynebacterium</taxon>
    </lineage>
</organism>
<reference evidence="3 4" key="1">
    <citation type="submission" date="2014-10" db="EMBL/GenBank/DDBJ databases">
        <title>Whole Genome sequence of Corynebacterium auriscanis strain CIP 106629.</title>
        <authorList>
            <person name="Hassan S.S."/>
            <person name="Jamal S.B."/>
            <person name="Tiwari S."/>
            <person name="Oliveira L.D.C."/>
            <person name="Souza F."/>
            <person name="Mariano D.C."/>
            <person name="Almeida S."/>
            <person name="Dorella F."/>
            <person name="Pereira F."/>
            <person name="Carvalho A."/>
            <person name="Leal C.A."/>
            <person name="Soares S.D.C."/>
            <person name="Figueiredo H.C."/>
            <person name="Silva A."/>
            <person name="Azevedo V.A."/>
        </authorList>
    </citation>
    <scope>NUCLEOTIDE SEQUENCE [LARGE SCALE GENOMIC DNA]</scope>
    <source>
        <strain evidence="3 4">CIP 106629</strain>
    </source>
</reference>
<evidence type="ECO:0000256" key="1">
    <source>
        <dbReference type="SAM" id="MobiDB-lite"/>
    </source>
</evidence>